<dbReference type="Proteomes" id="UP000076874">
    <property type="component" value="Unassembled WGS sequence"/>
</dbReference>
<keyword evidence="4" id="KW-0464">Manganese</keyword>
<feature type="region of interest" description="Disordered" evidence="5">
    <location>
        <begin position="140"/>
        <end position="165"/>
    </location>
</feature>
<dbReference type="Pfam" id="PF00926">
    <property type="entry name" value="DHBP_synthase"/>
    <property type="match status" value="1"/>
</dbReference>
<dbReference type="PANTHER" id="PTHR21327">
    <property type="entry name" value="GTP CYCLOHYDROLASE II-RELATED"/>
    <property type="match status" value="1"/>
</dbReference>
<protein>
    <recommendedName>
        <fullName evidence="4">3,4-dihydroxy-2-butanone 4-phosphate synthase</fullName>
        <shortName evidence="4">DHBP synthase</shortName>
        <ecNumber evidence="4">4.1.99.12</ecNumber>
    </recommendedName>
</protein>
<organism evidence="6 7">
    <name type="scientific">Niveomyces insectorum RCEF 264</name>
    <dbReference type="NCBI Taxonomy" id="1081102"/>
    <lineage>
        <taxon>Eukaryota</taxon>
        <taxon>Fungi</taxon>
        <taxon>Dikarya</taxon>
        <taxon>Ascomycota</taxon>
        <taxon>Pezizomycotina</taxon>
        <taxon>Sordariomycetes</taxon>
        <taxon>Hypocreomycetidae</taxon>
        <taxon>Hypocreales</taxon>
        <taxon>Cordycipitaceae</taxon>
        <taxon>Niveomyces</taxon>
    </lineage>
</organism>
<dbReference type="UniPathway" id="UPA00275">
    <property type="reaction ID" value="UER00399"/>
</dbReference>
<evidence type="ECO:0000256" key="1">
    <source>
        <dbReference type="ARBA" id="ARBA00004904"/>
    </source>
</evidence>
<proteinExistence type="inferred from homology"/>
<evidence type="ECO:0000256" key="3">
    <source>
        <dbReference type="ARBA" id="ARBA00022723"/>
    </source>
</evidence>
<keyword evidence="2 4" id="KW-0686">Riboflavin biosynthesis</keyword>
<comment type="caution">
    <text evidence="6">The sequence shown here is derived from an EMBL/GenBank/DDBJ whole genome shotgun (WGS) entry which is preliminary data.</text>
</comment>
<reference evidence="6 7" key="1">
    <citation type="journal article" date="2016" name="Genome Biol. Evol.">
        <title>Divergent and convergent evolution of fungal pathogenicity.</title>
        <authorList>
            <person name="Shang Y."/>
            <person name="Xiao G."/>
            <person name="Zheng P."/>
            <person name="Cen K."/>
            <person name="Zhan S."/>
            <person name="Wang C."/>
        </authorList>
    </citation>
    <scope>NUCLEOTIDE SEQUENCE [LARGE SCALE GENOMIC DNA]</scope>
    <source>
        <strain evidence="6 7">RCEF 264</strain>
    </source>
</reference>
<dbReference type="EC" id="4.1.99.12" evidence="4"/>
<dbReference type="GO" id="GO:0046872">
    <property type="term" value="F:metal ion binding"/>
    <property type="evidence" value="ECO:0007669"/>
    <property type="project" value="UniProtKB-KW"/>
</dbReference>
<name>A0A167TXX8_9HYPO</name>
<dbReference type="GO" id="GO:0005829">
    <property type="term" value="C:cytosol"/>
    <property type="evidence" value="ECO:0007669"/>
    <property type="project" value="TreeGrafter"/>
</dbReference>
<dbReference type="OrthoDB" id="60371at2759"/>
<dbReference type="GO" id="GO:0005758">
    <property type="term" value="C:mitochondrial intermembrane space"/>
    <property type="evidence" value="ECO:0007669"/>
    <property type="project" value="TreeGrafter"/>
</dbReference>
<evidence type="ECO:0000256" key="2">
    <source>
        <dbReference type="ARBA" id="ARBA00022619"/>
    </source>
</evidence>
<dbReference type="Gene3D" id="3.90.870.10">
    <property type="entry name" value="DHBP synthase"/>
    <property type="match status" value="1"/>
</dbReference>
<comment type="catalytic activity">
    <reaction evidence="4">
        <text>D-ribulose 5-phosphate = (2S)-2-hydroxy-3-oxobutyl phosphate + formate + H(+)</text>
        <dbReference type="Rhea" id="RHEA:18457"/>
        <dbReference type="ChEBI" id="CHEBI:15378"/>
        <dbReference type="ChEBI" id="CHEBI:15740"/>
        <dbReference type="ChEBI" id="CHEBI:58121"/>
        <dbReference type="ChEBI" id="CHEBI:58830"/>
        <dbReference type="EC" id="4.1.99.12"/>
    </reaction>
</comment>
<comment type="similarity">
    <text evidence="4">Belongs to the DHBP synthase family.</text>
</comment>
<comment type="function">
    <text evidence="4">Catalyzes the conversion of D-ribulose 5-phosphate to formate and 3,4-dihydroxy-2-butanone 4-phosphate.</text>
</comment>
<gene>
    <name evidence="6" type="ORF">SPI_05088</name>
</gene>
<dbReference type="PANTHER" id="PTHR21327:SF18">
    <property type="entry name" value="3,4-DIHYDROXY-2-BUTANONE 4-PHOSPHATE SYNTHASE"/>
    <property type="match status" value="1"/>
</dbReference>
<comment type="cofactor">
    <cofactor evidence="4">
        <name>Mg(2+)</name>
        <dbReference type="ChEBI" id="CHEBI:18420"/>
    </cofactor>
    <cofactor evidence="4">
        <name>Mn(2+)</name>
        <dbReference type="ChEBI" id="CHEBI:29035"/>
    </cofactor>
    <text evidence="4">Binds 2 divalent metal cations per subunit. Magnesium or manganese.</text>
</comment>
<dbReference type="InterPro" id="IPR000422">
    <property type="entry name" value="DHBP_synthase_RibB"/>
</dbReference>
<dbReference type="GO" id="GO:0009231">
    <property type="term" value="P:riboflavin biosynthetic process"/>
    <property type="evidence" value="ECO:0007669"/>
    <property type="project" value="UniProtKB-UniPathway"/>
</dbReference>
<dbReference type="NCBIfam" id="TIGR00506">
    <property type="entry name" value="ribB"/>
    <property type="match status" value="1"/>
</dbReference>
<dbReference type="InterPro" id="IPR017945">
    <property type="entry name" value="DHBP_synth_RibB-like_a/b_dom"/>
</dbReference>
<feature type="region of interest" description="Disordered" evidence="5">
    <location>
        <begin position="271"/>
        <end position="293"/>
    </location>
</feature>
<accession>A0A167TXX8</accession>
<keyword evidence="7" id="KW-1185">Reference proteome</keyword>
<evidence type="ECO:0000313" key="7">
    <source>
        <dbReference type="Proteomes" id="UP000076874"/>
    </source>
</evidence>
<comment type="subunit">
    <text evidence="4">Homodimer.</text>
</comment>
<dbReference type="GO" id="GO:0008686">
    <property type="term" value="F:3,4-dihydroxy-2-butanone-4-phosphate synthase activity"/>
    <property type="evidence" value="ECO:0007669"/>
    <property type="project" value="UniProtKB-EC"/>
</dbReference>
<dbReference type="AlphaFoldDB" id="A0A167TXX8"/>
<dbReference type="EMBL" id="AZHD01000008">
    <property type="protein sequence ID" value="OAA61064.1"/>
    <property type="molecule type" value="Genomic_DNA"/>
</dbReference>
<keyword evidence="4" id="KW-0456">Lyase</keyword>
<evidence type="ECO:0000256" key="4">
    <source>
        <dbReference type="RuleBase" id="RU003843"/>
    </source>
</evidence>
<keyword evidence="3 4" id="KW-0479">Metal-binding</keyword>
<sequence>MPGSMIEPAGFNSIPETIQAFRDGQFIVVMDDPRRENEGDLIVAAEDVSTEQMAFMIRHTSGIICAPLLPARANRLALPPMVAHNEDPRGTAYTLTVDAADAAVTTGISAHDRALTCRRLAQDDAELAAVVAAEAQAAAATAAPPPPPPSAAAVPANGSRNGSGSATAATAAVAAAAFRRPGHVLPLRARPGGVRERRGHTEAGVDFCRLAGKRRVAVISELVDDGEPVPGEARHRNSGMLRGDGCVAFAQKWGLKVCTISDLVAYLDKTQPNGASAFPGPTEDEEPAVAAAS</sequence>
<evidence type="ECO:0000256" key="5">
    <source>
        <dbReference type="SAM" id="MobiDB-lite"/>
    </source>
</evidence>
<evidence type="ECO:0000313" key="6">
    <source>
        <dbReference type="EMBL" id="OAA61064.1"/>
    </source>
</evidence>
<dbReference type="SUPFAM" id="SSF55821">
    <property type="entry name" value="YrdC/RibB"/>
    <property type="match status" value="2"/>
</dbReference>
<comment type="pathway">
    <text evidence="1 4">Cofactor biosynthesis; riboflavin biosynthesis; 2-hydroxy-3-oxobutyl phosphate from D-ribulose 5-phosphate: step 1/1.</text>
</comment>
<keyword evidence="4" id="KW-0460">Magnesium</keyword>
<dbReference type="STRING" id="1081102.A0A167TXX8"/>